<evidence type="ECO:0000313" key="6">
    <source>
        <dbReference type="Ensembl" id="ENSSTUP00000054245.1"/>
    </source>
</evidence>
<dbReference type="InterPro" id="IPR016186">
    <property type="entry name" value="C-type_lectin-like/link_sf"/>
</dbReference>
<evidence type="ECO:0000256" key="1">
    <source>
        <dbReference type="ARBA" id="ARBA00022734"/>
    </source>
</evidence>
<keyword evidence="7" id="KW-1185">Reference proteome</keyword>
<dbReference type="InterPro" id="IPR018378">
    <property type="entry name" value="C-type_lectin_CS"/>
</dbReference>
<dbReference type="Pfam" id="PF00059">
    <property type="entry name" value="Lectin_C"/>
    <property type="match status" value="1"/>
</dbReference>
<dbReference type="InterPro" id="IPR001304">
    <property type="entry name" value="C-type_lectin-like"/>
</dbReference>
<protein>
    <submittedName>
        <fullName evidence="6">CD209 antigen-like protein E</fullName>
    </submittedName>
</protein>
<dbReference type="CDD" id="cd03590">
    <property type="entry name" value="CLECT_DC-SIGN_like"/>
    <property type="match status" value="1"/>
</dbReference>
<feature type="coiled-coil region" evidence="3">
    <location>
        <begin position="77"/>
        <end position="118"/>
    </location>
</feature>
<keyword evidence="3" id="KW-0175">Coiled coil</keyword>
<keyword evidence="4" id="KW-1133">Transmembrane helix</keyword>
<reference evidence="6" key="2">
    <citation type="submission" date="2025-09" db="UniProtKB">
        <authorList>
            <consortium name="Ensembl"/>
        </authorList>
    </citation>
    <scope>IDENTIFICATION</scope>
</reference>
<dbReference type="Proteomes" id="UP000472277">
    <property type="component" value="Chromosome 33"/>
</dbReference>
<keyword evidence="4" id="KW-0812">Transmembrane</keyword>
<evidence type="ECO:0000256" key="3">
    <source>
        <dbReference type="SAM" id="Coils"/>
    </source>
</evidence>
<dbReference type="InterPro" id="IPR050111">
    <property type="entry name" value="C-type_lectin/snaclec_domain"/>
</dbReference>
<reference evidence="6" key="1">
    <citation type="submission" date="2025-08" db="UniProtKB">
        <authorList>
            <consortium name="Ensembl"/>
        </authorList>
    </citation>
    <scope>IDENTIFICATION</scope>
</reference>
<name>A0A674A5B2_SALTR</name>
<dbReference type="PROSITE" id="PS00615">
    <property type="entry name" value="C_TYPE_LECTIN_1"/>
    <property type="match status" value="1"/>
</dbReference>
<dbReference type="OrthoDB" id="8950604at2759"/>
<dbReference type="Ensembl" id="ENSSTUT00000056730.1">
    <property type="protein sequence ID" value="ENSSTUP00000054245.1"/>
    <property type="gene ID" value="ENSSTUG00000023003.1"/>
</dbReference>
<dbReference type="InterPro" id="IPR016187">
    <property type="entry name" value="CTDL_fold"/>
</dbReference>
<dbReference type="KEGG" id="stru:115172734"/>
<organism evidence="6 7">
    <name type="scientific">Salmo trutta</name>
    <name type="common">Brown trout</name>
    <dbReference type="NCBI Taxonomy" id="8032"/>
    <lineage>
        <taxon>Eukaryota</taxon>
        <taxon>Metazoa</taxon>
        <taxon>Chordata</taxon>
        <taxon>Craniata</taxon>
        <taxon>Vertebrata</taxon>
        <taxon>Euteleostomi</taxon>
        <taxon>Actinopterygii</taxon>
        <taxon>Neopterygii</taxon>
        <taxon>Teleostei</taxon>
        <taxon>Protacanthopterygii</taxon>
        <taxon>Salmoniformes</taxon>
        <taxon>Salmonidae</taxon>
        <taxon>Salmoninae</taxon>
        <taxon>Salmo</taxon>
    </lineage>
</organism>
<proteinExistence type="predicted"/>
<dbReference type="OMA" id="ELMWICE"/>
<dbReference type="PROSITE" id="PS50041">
    <property type="entry name" value="C_TYPE_LECTIN_2"/>
    <property type="match status" value="1"/>
</dbReference>
<dbReference type="RefSeq" id="XP_029586304.1">
    <property type="nucleotide sequence ID" value="XM_029730444.1"/>
</dbReference>
<evidence type="ECO:0000256" key="4">
    <source>
        <dbReference type="SAM" id="Phobius"/>
    </source>
</evidence>
<dbReference type="GO" id="GO:0030246">
    <property type="term" value="F:carbohydrate binding"/>
    <property type="evidence" value="ECO:0007669"/>
    <property type="project" value="UniProtKB-KW"/>
</dbReference>
<dbReference type="GeneID" id="115172734"/>
<evidence type="ECO:0000313" key="7">
    <source>
        <dbReference type="Proteomes" id="UP000472277"/>
    </source>
</evidence>
<dbReference type="InterPro" id="IPR033989">
    <property type="entry name" value="CD209-like_CTLD"/>
</dbReference>
<dbReference type="GeneTree" id="ENSGT01020000230338"/>
<dbReference type="Gene3D" id="1.20.5.400">
    <property type="match status" value="1"/>
</dbReference>
<evidence type="ECO:0000259" key="5">
    <source>
        <dbReference type="PROSITE" id="PS50041"/>
    </source>
</evidence>
<keyword evidence="2" id="KW-1015">Disulfide bond</keyword>
<dbReference type="SUPFAM" id="SSF56436">
    <property type="entry name" value="C-type lectin-like"/>
    <property type="match status" value="1"/>
</dbReference>
<feature type="transmembrane region" description="Helical" evidence="4">
    <location>
        <begin position="49"/>
        <end position="70"/>
    </location>
</feature>
<keyword evidence="1" id="KW-0430">Lectin</keyword>
<dbReference type="AlphaFoldDB" id="A0A674A5B2"/>
<feature type="domain" description="C-type lectin" evidence="5">
    <location>
        <begin position="123"/>
        <end position="231"/>
    </location>
</feature>
<evidence type="ECO:0000256" key="2">
    <source>
        <dbReference type="ARBA" id="ARBA00023157"/>
    </source>
</evidence>
<dbReference type="Gene3D" id="3.10.100.10">
    <property type="entry name" value="Mannose-Binding Protein A, subunit A"/>
    <property type="match status" value="1"/>
</dbReference>
<accession>A0A674A5B2</accession>
<dbReference type="InParanoid" id="A0A674A5B2"/>
<gene>
    <name evidence="6" type="primary">LOC115172734</name>
</gene>
<dbReference type="SMART" id="SM00034">
    <property type="entry name" value="CLECT"/>
    <property type="match status" value="1"/>
</dbReference>
<dbReference type="PANTHER" id="PTHR22803">
    <property type="entry name" value="MANNOSE, PHOSPHOLIPASE, LECTIN RECEPTOR RELATED"/>
    <property type="match status" value="1"/>
</dbReference>
<keyword evidence="4" id="KW-0472">Membrane</keyword>
<sequence length="244" mass="27847">MAVSVSAGDSEIIEVETNLSEDLANYVNTKTNTAKKTVAVQKSGTAGKMLYILVGVSFGLMCVLQVTLNISLRLAHSNFLEEQIKWLETSYNNLTEEKKQLQISYNNLTKERDKFTELEWRKFNSSLYYISNEYKTWEDSRRDCLKRGADLAVINSEEEQVFISQLNTKPWIGLTDKDSEGTWKWVDGTPLTTAFWFTEEPNDGAVNGEDCVSLYYHTESALKNWNDLACNNTELMWICEIVNG</sequence>